<dbReference type="RefSeq" id="WP_192009325.1">
    <property type="nucleotide sequence ID" value="NZ_JACYTQ010000002.1"/>
</dbReference>
<reference evidence="2 3" key="1">
    <citation type="submission" date="2020-09" db="EMBL/GenBank/DDBJ databases">
        <title>Echinicola sp. CAU 1574 isolated from sand of Sido Beach.</title>
        <authorList>
            <person name="Kim W."/>
        </authorList>
    </citation>
    <scope>NUCLEOTIDE SEQUENCE [LARGE SCALE GENOMIC DNA]</scope>
    <source>
        <strain evidence="2 3">CAU 1574</strain>
    </source>
</reference>
<protein>
    <submittedName>
        <fullName evidence="2">DUF4834 family protein</fullName>
    </submittedName>
</protein>
<sequence length="83" mass="9909">MKYIILILCIGWLFGQLVRYFLRSKLGQFAQQVKAAAREEERAQRRSKDEGEIHVDYVPKHYQERSNKDIRGGEYVDYEEVKD</sequence>
<dbReference type="Pfam" id="PF16118">
    <property type="entry name" value="DUF4834"/>
    <property type="match status" value="1"/>
</dbReference>
<keyword evidence="3" id="KW-1185">Reference proteome</keyword>
<dbReference type="InterPro" id="IPR032272">
    <property type="entry name" value="DUF4834"/>
</dbReference>
<proteinExistence type="predicted"/>
<feature type="region of interest" description="Disordered" evidence="1">
    <location>
        <begin position="64"/>
        <end position="83"/>
    </location>
</feature>
<dbReference type="Proteomes" id="UP000647133">
    <property type="component" value="Unassembled WGS sequence"/>
</dbReference>
<organism evidence="2 3">
    <name type="scientific">Echinicola arenosa</name>
    <dbReference type="NCBI Taxonomy" id="2774144"/>
    <lineage>
        <taxon>Bacteria</taxon>
        <taxon>Pseudomonadati</taxon>
        <taxon>Bacteroidota</taxon>
        <taxon>Cytophagia</taxon>
        <taxon>Cytophagales</taxon>
        <taxon>Cyclobacteriaceae</taxon>
        <taxon>Echinicola</taxon>
    </lineage>
</organism>
<evidence type="ECO:0000313" key="3">
    <source>
        <dbReference type="Proteomes" id="UP000647133"/>
    </source>
</evidence>
<gene>
    <name evidence="2" type="ORF">IFO69_06840</name>
</gene>
<accession>A0ABR9AHZ4</accession>
<evidence type="ECO:0000256" key="1">
    <source>
        <dbReference type="SAM" id="MobiDB-lite"/>
    </source>
</evidence>
<name>A0ABR9AHZ4_9BACT</name>
<dbReference type="EMBL" id="JACYTQ010000002">
    <property type="protein sequence ID" value="MBD8488459.1"/>
    <property type="molecule type" value="Genomic_DNA"/>
</dbReference>
<comment type="caution">
    <text evidence="2">The sequence shown here is derived from an EMBL/GenBank/DDBJ whole genome shotgun (WGS) entry which is preliminary data.</text>
</comment>
<evidence type="ECO:0000313" key="2">
    <source>
        <dbReference type="EMBL" id="MBD8488459.1"/>
    </source>
</evidence>